<feature type="compositionally biased region" description="Polar residues" evidence="1">
    <location>
        <begin position="389"/>
        <end position="403"/>
    </location>
</feature>
<evidence type="ECO:0000313" key="2">
    <source>
        <dbReference type="EMBL" id="KIV98438.1"/>
    </source>
</evidence>
<gene>
    <name evidence="2" type="ORF">PV09_09747</name>
</gene>
<protein>
    <recommendedName>
        <fullName evidence="4">CCHC-type domain-containing protein</fullName>
    </recommendedName>
</protein>
<dbReference type="VEuPathDB" id="FungiDB:PV09_09747"/>
<proteinExistence type="predicted"/>
<keyword evidence="3" id="KW-1185">Reference proteome</keyword>
<dbReference type="RefSeq" id="XP_016208308.1">
    <property type="nucleotide sequence ID" value="XM_016363867.1"/>
</dbReference>
<dbReference type="Proteomes" id="UP000053259">
    <property type="component" value="Unassembled WGS sequence"/>
</dbReference>
<feature type="compositionally biased region" description="Polar residues" evidence="1">
    <location>
        <begin position="284"/>
        <end position="310"/>
    </location>
</feature>
<dbReference type="AlphaFoldDB" id="A0A0D2AHP9"/>
<dbReference type="OrthoDB" id="4366563at2759"/>
<feature type="compositionally biased region" description="Basic and acidic residues" evidence="1">
    <location>
        <begin position="344"/>
        <end position="355"/>
    </location>
</feature>
<evidence type="ECO:0008006" key="4">
    <source>
        <dbReference type="Google" id="ProtNLM"/>
    </source>
</evidence>
<evidence type="ECO:0000256" key="1">
    <source>
        <dbReference type="SAM" id="MobiDB-lite"/>
    </source>
</evidence>
<feature type="compositionally biased region" description="Polar residues" evidence="1">
    <location>
        <begin position="326"/>
        <end position="337"/>
    </location>
</feature>
<dbReference type="HOGENOM" id="CLU_655870_0_0_1"/>
<dbReference type="EMBL" id="KN847687">
    <property type="protein sequence ID" value="KIV98438.1"/>
    <property type="molecule type" value="Genomic_DNA"/>
</dbReference>
<name>A0A0D2AHP9_9PEZI</name>
<dbReference type="InParanoid" id="A0A0D2AHP9"/>
<accession>A0A0D2AHP9</accession>
<dbReference type="GeneID" id="27317720"/>
<dbReference type="STRING" id="253628.A0A0D2AHP9"/>
<organism evidence="2 3">
    <name type="scientific">Verruconis gallopava</name>
    <dbReference type="NCBI Taxonomy" id="253628"/>
    <lineage>
        <taxon>Eukaryota</taxon>
        <taxon>Fungi</taxon>
        <taxon>Dikarya</taxon>
        <taxon>Ascomycota</taxon>
        <taxon>Pezizomycotina</taxon>
        <taxon>Dothideomycetes</taxon>
        <taxon>Pleosporomycetidae</taxon>
        <taxon>Venturiales</taxon>
        <taxon>Sympoventuriaceae</taxon>
        <taxon>Verruconis</taxon>
    </lineage>
</organism>
<reference evidence="2 3" key="1">
    <citation type="submission" date="2015-01" db="EMBL/GenBank/DDBJ databases">
        <title>The Genome Sequence of Ochroconis gallopava CBS43764.</title>
        <authorList>
            <consortium name="The Broad Institute Genomics Platform"/>
            <person name="Cuomo C."/>
            <person name="de Hoog S."/>
            <person name="Gorbushina A."/>
            <person name="Stielow B."/>
            <person name="Teixiera M."/>
            <person name="Abouelleil A."/>
            <person name="Chapman S.B."/>
            <person name="Priest M."/>
            <person name="Young S.K."/>
            <person name="Wortman J."/>
            <person name="Nusbaum C."/>
            <person name="Birren B."/>
        </authorList>
    </citation>
    <scope>NUCLEOTIDE SEQUENCE [LARGE SCALE GENOMIC DNA]</scope>
    <source>
        <strain evidence="2 3">CBS 43764</strain>
    </source>
</reference>
<evidence type="ECO:0000313" key="3">
    <source>
        <dbReference type="Proteomes" id="UP000053259"/>
    </source>
</evidence>
<sequence>MSGTSSAAASIKSPKHKEIVIRYKGNKAVPEAWRKLRPSELVQKLNEALASTEDTLIMAAKFKTARINSRGSIVAHTETAAQAETLRRHKEDWKGFVATEADVMLPVYPVIIHGIPIKSIDPGNKTADGQKDGSLVVDCKTPEGANILIKGGTLAWSHGLRVVRRHDPTYQFIRCLKRYQYGKCKGTFCTNKETCGKCASVEHNTEDCTSSVPRCCLCHGAHYSWSKQCPKYKDEIRRVEVAKAELNARPFYPEPCYEVSPGPSVVGSRPAGSQNDKIETDHIPTQANQKGTSWTGVPTASQNAPRSQATDDPEEYILVKARKPKTANQQLREISTNPRKRRHDDRSRSRSETRGKTRSKARSSSARREEPEISLHINNKSEQEEESDLSGTIRTLKYRSSSRPAVPSRKVKENMSATQ</sequence>
<feature type="region of interest" description="Disordered" evidence="1">
    <location>
        <begin position="284"/>
        <end position="419"/>
    </location>
</feature>